<evidence type="ECO:0000259" key="1">
    <source>
        <dbReference type="Pfam" id="PF03781"/>
    </source>
</evidence>
<dbReference type="OrthoDB" id="9768004at2"/>
<proteinExistence type="predicted"/>
<dbReference type="Gene3D" id="3.90.1580.10">
    <property type="entry name" value="paralog of FGE (formylglycine-generating enzyme)"/>
    <property type="match status" value="1"/>
</dbReference>
<dbReference type="InterPro" id="IPR005532">
    <property type="entry name" value="SUMF_dom"/>
</dbReference>
<name>A0A5C4XGL1_9HYPH</name>
<dbReference type="AlphaFoldDB" id="A0A5C4XGL1"/>
<dbReference type="Proteomes" id="UP000311605">
    <property type="component" value="Unassembled WGS sequence"/>
</dbReference>
<dbReference type="PANTHER" id="PTHR23150">
    <property type="entry name" value="SULFATASE MODIFYING FACTOR 1, 2"/>
    <property type="match status" value="1"/>
</dbReference>
<dbReference type="InterPro" id="IPR016187">
    <property type="entry name" value="CTDL_fold"/>
</dbReference>
<keyword evidence="3" id="KW-1185">Reference proteome</keyword>
<dbReference type="PANTHER" id="PTHR23150:SF19">
    <property type="entry name" value="FORMYLGLYCINE-GENERATING ENZYME"/>
    <property type="match status" value="1"/>
</dbReference>
<dbReference type="InterPro" id="IPR051043">
    <property type="entry name" value="Sulfatase_Mod_Factor_Kinase"/>
</dbReference>
<dbReference type="SUPFAM" id="SSF56436">
    <property type="entry name" value="C-type lectin-like"/>
    <property type="match status" value="1"/>
</dbReference>
<dbReference type="RefSeq" id="WP_139678257.1">
    <property type="nucleotide sequence ID" value="NZ_VDMN01000005.1"/>
</dbReference>
<dbReference type="InterPro" id="IPR042095">
    <property type="entry name" value="SUMF_sf"/>
</dbReference>
<dbReference type="Pfam" id="PF03781">
    <property type="entry name" value="FGE-sulfatase"/>
    <property type="match status" value="1"/>
</dbReference>
<dbReference type="EMBL" id="VDMN01000005">
    <property type="protein sequence ID" value="TNM61810.1"/>
    <property type="molecule type" value="Genomic_DNA"/>
</dbReference>
<sequence length="298" mass="32755">MTIPRVAFLHNALASIILPVALIAGLASAIGFQSGLLPRRGSSGFIPVTVNIPAGRLAYRQSGEFFRNGLVVDAPMTETIQRSLEITKYQVSTENYDRCVTEGFCIRRETSTPSRADLPANGVSFDDAVAYARWLSDKTGEIWRLPKVEELAFAAGSKYPDDALGIDPRSKNPALRWLADYERETARKASRIPNPQPYGSFGENEHGLADFGGNVWEWTSTCLRRVTLDRYSKPVSQVESCGIYIATGKHSSPLSAFIREPKGGGCSVGAPPDNVGFRLVRDKRWYAPLLFAILGRPM</sequence>
<dbReference type="GO" id="GO:0120147">
    <property type="term" value="F:formylglycine-generating oxidase activity"/>
    <property type="evidence" value="ECO:0007669"/>
    <property type="project" value="TreeGrafter"/>
</dbReference>
<organism evidence="2 3">
    <name type="scientific">Aliirhizobium smilacinae</name>
    <dbReference type="NCBI Taxonomy" id="1395944"/>
    <lineage>
        <taxon>Bacteria</taxon>
        <taxon>Pseudomonadati</taxon>
        <taxon>Pseudomonadota</taxon>
        <taxon>Alphaproteobacteria</taxon>
        <taxon>Hyphomicrobiales</taxon>
        <taxon>Rhizobiaceae</taxon>
        <taxon>Aliirhizobium</taxon>
    </lineage>
</organism>
<evidence type="ECO:0000313" key="2">
    <source>
        <dbReference type="EMBL" id="TNM61810.1"/>
    </source>
</evidence>
<gene>
    <name evidence="2" type="ORF">FHP24_21390</name>
</gene>
<reference evidence="2 3" key="1">
    <citation type="submission" date="2019-06" db="EMBL/GenBank/DDBJ databases">
        <title>The draft genome of Rhizobium smilacinae PTYR-5.</title>
        <authorList>
            <person name="Liu L."/>
            <person name="Li L."/>
            <person name="Zhang X."/>
        </authorList>
    </citation>
    <scope>NUCLEOTIDE SEQUENCE [LARGE SCALE GENOMIC DNA]</scope>
    <source>
        <strain evidence="2 3">PTYR-5</strain>
    </source>
</reference>
<accession>A0A5C4XGL1</accession>
<feature type="domain" description="Sulfatase-modifying factor enzyme-like" evidence="1">
    <location>
        <begin position="48"/>
        <end position="281"/>
    </location>
</feature>
<evidence type="ECO:0000313" key="3">
    <source>
        <dbReference type="Proteomes" id="UP000311605"/>
    </source>
</evidence>
<comment type="caution">
    <text evidence="2">The sequence shown here is derived from an EMBL/GenBank/DDBJ whole genome shotgun (WGS) entry which is preliminary data.</text>
</comment>
<protein>
    <submittedName>
        <fullName evidence="2">Formylglycine-generating enzyme family protein</fullName>
    </submittedName>
</protein>